<proteinExistence type="predicted"/>
<sequence>MKFQSFSVLGTVVPEPCPAGLLGNTTGLTTKACAPVCTLSYCPLPRCPAGYYCPLGAPTPIPCGGPTVFCPVGSSVPTLVTTGYYTIATRTLNPSGTGMTTGLVTRVAEVPCEVGTFCENGCKKPCPAGTYGMAHGLSSAACTGNCPAGYFCPLGSATYLDTACVDPSVYCPGSNATPTPVTQGFLTTLGFDGRLRVGQTVCPLGTYCVRGVRHLCPWGSYGATTGLSTMACSGACAPGSTCPAGATSAQQALCPAGTYAINGKQCVPCRPGFWCSSGSPSPTQNACGSSSAYCPLGASAPLTVQAGYYAYSPNALSGANMDFTGQVLCNLQDTVLFPQCPSITTGFNSQV</sequence>
<reference evidence="1 2" key="1">
    <citation type="submission" date="2012-04" db="EMBL/GenBank/DDBJ databases">
        <title>The Genome Sequence of Saprolegnia declina VS20.</title>
        <authorList>
            <consortium name="The Broad Institute Genome Sequencing Platform"/>
            <person name="Russ C."/>
            <person name="Nusbaum C."/>
            <person name="Tyler B."/>
            <person name="van West P."/>
            <person name="Dieguez-Uribeondo J."/>
            <person name="de Bruijn I."/>
            <person name="Tripathy S."/>
            <person name="Jiang R."/>
            <person name="Young S.K."/>
            <person name="Zeng Q."/>
            <person name="Gargeya S."/>
            <person name="Fitzgerald M."/>
            <person name="Haas B."/>
            <person name="Abouelleil A."/>
            <person name="Alvarado L."/>
            <person name="Arachchi H.M."/>
            <person name="Berlin A."/>
            <person name="Chapman S.B."/>
            <person name="Goldberg J."/>
            <person name="Griggs A."/>
            <person name="Gujja S."/>
            <person name="Hansen M."/>
            <person name="Howarth C."/>
            <person name="Imamovic A."/>
            <person name="Larimer J."/>
            <person name="McCowen C."/>
            <person name="Montmayeur A."/>
            <person name="Murphy C."/>
            <person name="Neiman D."/>
            <person name="Pearson M."/>
            <person name="Priest M."/>
            <person name="Roberts A."/>
            <person name="Saif S."/>
            <person name="Shea T."/>
            <person name="Sisk P."/>
            <person name="Sykes S."/>
            <person name="Wortman J."/>
            <person name="Nusbaum C."/>
            <person name="Birren B."/>
        </authorList>
    </citation>
    <scope>NUCLEOTIDE SEQUENCE [LARGE SCALE GENOMIC DNA]</scope>
    <source>
        <strain evidence="1 2">VS20</strain>
    </source>
</reference>
<organism evidence="1 2">
    <name type="scientific">Saprolegnia diclina (strain VS20)</name>
    <dbReference type="NCBI Taxonomy" id="1156394"/>
    <lineage>
        <taxon>Eukaryota</taxon>
        <taxon>Sar</taxon>
        <taxon>Stramenopiles</taxon>
        <taxon>Oomycota</taxon>
        <taxon>Saprolegniomycetes</taxon>
        <taxon>Saprolegniales</taxon>
        <taxon>Saprolegniaceae</taxon>
        <taxon>Saprolegnia</taxon>
    </lineage>
</organism>
<dbReference type="SMART" id="SM01411">
    <property type="entry name" value="Ephrin_rec_like"/>
    <property type="match status" value="2"/>
</dbReference>
<dbReference type="InParanoid" id="T0SA84"/>
<dbReference type="OMA" id="SARIYCE"/>
<dbReference type="eggNOG" id="ENOG502SHY9">
    <property type="taxonomic scope" value="Eukaryota"/>
</dbReference>
<dbReference type="PANTHER" id="PTHR46104:SF1">
    <property type="entry name" value="GENE 9195-RELATED"/>
    <property type="match status" value="1"/>
</dbReference>
<dbReference type="VEuPathDB" id="FungiDB:SDRG_03135"/>
<accession>T0SA84</accession>
<dbReference type="RefSeq" id="XP_008606979.1">
    <property type="nucleotide sequence ID" value="XM_008608757.1"/>
</dbReference>
<keyword evidence="2" id="KW-1185">Reference proteome</keyword>
<dbReference type="PANTHER" id="PTHR46104">
    <property type="entry name" value="GENE 9195-RELATED-RELATED"/>
    <property type="match status" value="1"/>
</dbReference>
<evidence type="ECO:0000313" key="2">
    <source>
        <dbReference type="Proteomes" id="UP000030762"/>
    </source>
</evidence>
<name>T0SA84_SAPDV</name>
<evidence type="ECO:0008006" key="3">
    <source>
        <dbReference type="Google" id="ProtNLM"/>
    </source>
</evidence>
<dbReference type="Proteomes" id="UP000030762">
    <property type="component" value="Unassembled WGS sequence"/>
</dbReference>
<dbReference type="GeneID" id="19943862"/>
<evidence type="ECO:0000313" key="1">
    <source>
        <dbReference type="EMBL" id="EQC39707.1"/>
    </source>
</evidence>
<gene>
    <name evidence="1" type="ORF">SDRG_03135</name>
</gene>
<dbReference type="AlphaFoldDB" id="T0SA84"/>
<dbReference type="EMBL" id="JH767138">
    <property type="protein sequence ID" value="EQC39707.1"/>
    <property type="molecule type" value="Genomic_DNA"/>
</dbReference>
<dbReference type="OrthoDB" id="185085at2759"/>
<protein>
    <recommendedName>
        <fullName evidence="3">Tyrosine-protein kinase ephrin type A/B receptor-like domain-containing protein</fullName>
    </recommendedName>
</protein>